<dbReference type="OrthoDB" id="2644439at2"/>
<dbReference type="SUPFAM" id="SSF52058">
    <property type="entry name" value="L domain-like"/>
    <property type="match status" value="1"/>
</dbReference>
<accession>A0A0M1NJ59</accession>
<dbReference type="PATRIC" id="fig|1705565.3.peg.5519"/>
<protein>
    <recommendedName>
        <fullName evidence="3">Internalin</fullName>
    </recommendedName>
</protein>
<comment type="caution">
    <text evidence="1">The sequence shown here is derived from an EMBL/GenBank/DDBJ whole genome shotgun (WGS) entry which is preliminary data.</text>
</comment>
<evidence type="ECO:0000313" key="2">
    <source>
        <dbReference type="Proteomes" id="UP000036932"/>
    </source>
</evidence>
<keyword evidence="2" id="KW-1185">Reference proteome</keyword>
<dbReference type="Gene3D" id="3.80.10.10">
    <property type="entry name" value="Ribonuclease Inhibitor"/>
    <property type="match status" value="1"/>
</dbReference>
<gene>
    <name evidence="1" type="ORF">AM231_17910</name>
</gene>
<proteinExistence type="predicted"/>
<sequence length="341" mass="39176">MSEPWTASMRGIPWNMDKMESAVKQLRNRASLEFVVGSDNAADLLKLDEQVFSKRPDLILHIYIPEEAGQYTEEVLEALAGLKFVAALHLELKQKQDLNKLGALDRMEFLKIRSPKKQNLDFIRNYKFLKYLELSGKFEDLSPIADCIRLDTLVLNCAIDQLDFVVELPMMKYLAIDSCTLNGPLEVLADSNISMLRLSSVRNLMNIDGLASLNNLSYLHLSLPKVERLCDFSHMKNLRQLELDYMKSLQEIENLWTASRLEVLTLKEIHTRIKAEALDGLTKMECLRQIDFRFIDTGKGRIAAIRKRMAEAGKEHLLYENIPEEKQIRSMAFEHLSGILM</sequence>
<dbReference type="EMBL" id="LIUT01000003">
    <property type="protein sequence ID" value="KOR82221.1"/>
    <property type="molecule type" value="Genomic_DNA"/>
</dbReference>
<reference evidence="2" key="1">
    <citation type="submission" date="2015-08" db="EMBL/GenBank/DDBJ databases">
        <title>Genome sequencing project for genomic taxonomy and phylogenomics of Bacillus-like bacteria.</title>
        <authorList>
            <person name="Liu B."/>
            <person name="Wang J."/>
            <person name="Zhu Y."/>
            <person name="Liu G."/>
            <person name="Chen Q."/>
            <person name="Chen Z."/>
            <person name="Lan J."/>
            <person name="Che J."/>
            <person name="Ge C."/>
            <person name="Shi H."/>
            <person name="Pan Z."/>
            <person name="Liu X."/>
        </authorList>
    </citation>
    <scope>NUCLEOTIDE SEQUENCE [LARGE SCALE GENOMIC DNA]</scope>
    <source>
        <strain evidence="2">FJAT-22460</strain>
    </source>
</reference>
<dbReference type="InterPro" id="IPR032675">
    <property type="entry name" value="LRR_dom_sf"/>
</dbReference>
<dbReference type="RefSeq" id="WP_054403880.1">
    <property type="nucleotide sequence ID" value="NZ_LIUT01000003.1"/>
</dbReference>
<evidence type="ECO:0000313" key="1">
    <source>
        <dbReference type="EMBL" id="KOR82221.1"/>
    </source>
</evidence>
<organism evidence="1 2">
    <name type="scientific">Paenibacillus solani</name>
    <dbReference type="NCBI Taxonomy" id="1705565"/>
    <lineage>
        <taxon>Bacteria</taxon>
        <taxon>Bacillati</taxon>
        <taxon>Bacillota</taxon>
        <taxon>Bacilli</taxon>
        <taxon>Bacillales</taxon>
        <taxon>Paenibacillaceae</taxon>
        <taxon>Paenibacillus</taxon>
    </lineage>
</organism>
<name>A0A0M1NJ59_9BACL</name>
<evidence type="ECO:0008006" key="3">
    <source>
        <dbReference type="Google" id="ProtNLM"/>
    </source>
</evidence>
<dbReference type="AlphaFoldDB" id="A0A0M1NJ59"/>
<dbReference type="Proteomes" id="UP000036932">
    <property type="component" value="Unassembled WGS sequence"/>
</dbReference>